<dbReference type="SUPFAM" id="SSF55729">
    <property type="entry name" value="Acyl-CoA N-acyltransferases (Nat)"/>
    <property type="match status" value="1"/>
</dbReference>
<reference evidence="1" key="1">
    <citation type="submission" date="2005-08" db="EMBL/GenBank/DDBJ databases">
        <title>Complete sequence of Chromosome 1 of Nitrosospira multiformis ATCC 25196.</title>
        <authorList>
            <consortium name="US DOE Joint Genome Institute"/>
            <person name="Copeland A."/>
            <person name="Lucas S."/>
            <person name="Lapidus A."/>
            <person name="Barry K."/>
            <person name="Detter J.C."/>
            <person name="Glavina T."/>
            <person name="Hammon N."/>
            <person name="Israni S."/>
            <person name="Pitluck S."/>
            <person name="Chain P."/>
            <person name="Malfatti S."/>
            <person name="Shin M."/>
            <person name="Vergez L."/>
            <person name="Schmutz J."/>
            <person name="Larimer F."/>
            <person name="Land M."/>
            <person name="Hauser L."/>
            <person name="Kyrpides N."/>
            <person name="Lykidis A."/>
            <person name="Richardson P."/>
        </authorList>
    </citation>
    <scope>NUCLEOTIDE SEQUENCE</scope>
    <source>
        <strain evidence="1">ATCC 25196</strain>
    </source>
</reference>
<organism evidence="1 3">
    <name type="scientific">Nitrosospira multiformis (strain ATCC 25196 / NCIMB 11849 / C 71)</name>
    <dbReference type="NCBI Taxonomy" id="323848"/>
    <lineage>
        <taxon>Bacteria</taxon>
        <taxon>Pseudomonadati</taxon>
        <taxon>Pseudomonadota</taxon>
        <taxon>Betaproteobacteria</taxon>
        <taxon>Nitrosomonadales</taxon>
        <taxon>Nitrosomonadaceae</taxon>
        <taxon>Nitrosospira</taxon>
    </lineage>
</organism>
<name>Q2Y7M2_NITMU</name>
<dbReference type="InterPro" id="IPR016181">
    <property type="entry name" value="Acyl_CoA_acyltransferase"/>
</dbReference>
<reference evidence="3" key="2">
    <citation type="submission" date="2005-08" db="EMBL/GenBank/DDBJ databases">
        <title>Complete sequence of chromosome 1 of Nitrosospira multiformis ATCC 25196.</title>
        <authorList>
            <person name="Copeland A."/>
            <person name="Lucas S."/>
            <person name="Lapidus A."/>
            <person name="Barry K."/>
            <person name="Detter J.C."/>
            <person name="Glavina T."/>
            <person name="Hammon N."/>
            <person name="Israni S."/>
            <person name="Pitluck S."/>
            <person name="Chain P."/>
            <person name="Malfatti S."/>
            <person name="Shin M."/>
            <person name="Vergez L."/>
            <person name="Schmutz J."/>
            <person name="Larimer F."/>
            <person name="Land M."/>
            <person name="Hauser L."/>
            <person name="Kyrpides N."/>
            <person name="Lykidis A."/>
            <person name="Richardson P."/>
        </authorList>
    </citation>
    <scope>NUCLEOTIDE SEQUENCE [LARGE SCALE GENOMIC DNA]</scope>
    <source>
        <strain evidence="3">ATCC 25196 / NCIMB 11849 / C 71</strain>
    </source>
</reference>
<dbReference type="InterPro" id="IPR022484">
    <property type="entry name" value="PEP-CTERM/exosrtase_acylTfrase"/>
</dbReference>
<protein>
    <submittedName>
        <fullName evidence="2">N-acyl amino acid synthase, PEP-CTERM/exosortase system-associated</fullName>
    </submittedName>
</protein>
<reference evidence="2 4" key="4">
    <citation type="submission" date="2016-10" db="EMBL/GenBank/DDBJ databases">
        <authorList>
            <person name="de Groot N.N."/>
        </authorList>
    </citation>
    <scope>NUCLEOTIDE SEQUENCE [LARGE SCALE GENOMIC DNA]</scope>
    <source>
        <strain evidence="2 4">Nl13</strain>
    </source>
</reference>
<dbReference type="KEGG" id="nmu:Nmul_A1954"/>
<sequence length="260" mass="29662">MNDIVTAFNEYFEVVDADTPERLQDVFRLRYQVLCIEQRLPGFEASRYPDGCECDSYDAHSSHMLLRHRPSGDFVGTARLILPDPLTPEKPFPIEQHAQLDPFFNINRLPRQHAAEVSRLLVVRRFRRRKGDSGGPENEIVVEDRAIEKPRRFPHPVLALAVGLIRMSAAHHITHWLSIMDPALNRLLTLYGLQHDPVGPLIEHHGQRRPYHVDLSAMLNRMHESHPLIWELVTDFGRSLPAPPGSAPVPISTVLADIEK</sequence>
<reference evidence="1 3" key="3">
    <citation type="journal article" date="2008" name="Appl. Environ. Microbiol.">
        <title>Complete genome sequence of Nitrosospira multiformis, an ammonia-oxidizing bacterium from the soil environment.</title>
        <authorList>
            <person name="Norton J.M."/>
            <person name="Klotz M.G."/>
            <person name="Stein L.Y."/>
            <person name="Arp D.J."/>
            <person name="Bottomley P.J."/>
            <person name="Chain P.S."/>
            <person name="Hauser L.J."/>
            <person name="Land M.L."/>
            <person name="Larimer F.W."/>
            <person name="Shin M.W."/>
            <person name="Starkenburg S.R."/>
        </authorList>
    </citation>
    <scope>NUCLEOTIDE SEQUENCE [LARGE SCALE GENOMIC DNA]</scope>
    <source>
        <strain evidence="1">ATCC 25196</strain>
        <strain evidence="3">ATCC 25196 / NCIMB 11849 / C 71</strain>
    </source>
</reference>
<dbReference type="STRING" id="323848.Nmul_A1954"/>
<dbReference type="NCBIfam" id="TIGR03694">
    <property type="entry name" value="exosort_acyl"/>
    <property type="match status" value="1"/>
</dbReference>
<dbReference type="eggNOG" id="COG3176">
    <property type="taxonomic scope" value="Bacteria"/>
</dbReference>
<dbReference type="OrthoDB" id="582214at2"/>
<evidence type="ECO:0000313" key="2">
    <source>
        <dbReference type="EMBL" id="SEF59587.1"/>
    </source>
</evidence>
<dbReference type="EMBL" id="FNVK01000004">
    <property type="protein sequence ID" value="SEF59587.1"/>
    <property type="molecule type" value="Genomic_DNA"/>
</dbReference>
<gene>
    <name evidence="1" type="ordered locus">Nmul_A1954</name>
    <name evidence="2" type="ORF">SAMN05216403_10461</name>
</gene>
<dbReference type="RefSeq" id="WP_011381269.1">
    <property type="nucleotide sequence ID" value="NZ_FNVK01000004.1"/>
</dbReference>
<dbReference type="AlphaFoldDB" id="Q2Y7M2"/>
<dbReference type="HOGENOM" id="CLU_072758_0_0_4"/>
<dbReference type="Gene3D" id="3.40.630.30">
    <property type="match status" value="1"/>
</dbReference>
<dbReference type="Proteomes" id="UP000236751">
    <property type="component" value="Unassembled WGS sequence"/>
</dbReference>
<dbReference type="Proteomes" id="UP000002718">
    <property type="component" value="Chromosome"/>
</dbReference>
<dbReference type="EMBL" id="CP000103">
    <property type="protein sequence ID" value="ABB75249.1"/>
    <property type="molecule type" value="Genomic_DNA"/>
</dbReference>
<evidence type="ECO:0000313" key="1">
    <source>
        <dbReference type="EMBL" id="ABB75249.1"/>
    </source>
</evidence>
<evidence type="ECO:0000313" key="4">
    <source>
        <dbReference type="Proteomes" id="UP000236751"/>
    </source>
</evidence>
<accession>Q2Y7M2</accession>
<dbReference type="Pfam" id="PF13444">
    <property type="entry name" value="Acetyltransf_5"/>
    <property type="match status" value="1"/>
</dbReference>
<proteinExistence type="predicted"/>
<evidence type="ECO:0000313" key="3">
    <source>
        <dbReference type="Proteomes" id="UP000002718"/>
    </source>
</evidence>
<keyword evidence="3" id="KW-1185">Reference proteome</keyword>